<dbReference type="AlphaFoldDB" id="A0A4V1J1E6"/>
<evidence type="ECO:0000256" key="7">
    <source>
        <dbReference type="PROSITE-ProRule" id="PRU00339"/>
    </source>
</evidence>
<keyword evidence="4" id="KW-0833">Ubl conjugation pathway</keyword>
<dbReference type="InterPro" id="IPR007192">
    <property type="entry name" value="APC8"/>
</dbReference>
<keyword evidence="2" id="KW-0677">Repeat</keyword>
<dbReference type="GO" id="GO:0031145">
    <property type="term" value="P:anaphase-promoting complex-dependent catabolic process"/>
    <property type="evidence" value="ECO:0007669"/>
    <property type="project" value="TreeGrafter"/>
</dbReference>
<feature type="repeat" description="TPR" evidence="7">
    <location>
        <begin position="313"/>
        <end position="346"/>
    </location>
</feature>
<evidence type="ECO:0000256" key="4">
    <source>
        <dbReference type="ARBA" id="ARBA00022786"/>
    </source>
</evidence>
<name>A0A4V1J1E6_9FUNG</name>
<keyword evidence="1" id="KW-0132">Cell division</keyword>
<protein>
    <recommendedName>
        <fullName evidence="8">Cdc23 domain-containing protein</fullName>
    </recommendedName>
</protein>
<dbReference type="Pfam" id="PF13176">
    <property type="entry name" value="TPR_7"/>
    <property type="match status" value="1"/>
</dbReference>
<dbReference type="Gene3D" id="1.25.40.10">
    <property type="entry name" value="Tetratricopeptide repeat domain"/>
    <property type="match status" value="2"/>
</dbReference>
<dbReference type="SMART" id="SM00028">
    <property type="entry name" value="TPR"/>
    <property type="match status" value="5"/>
</dbReference>
<feature type="repeat" description="TPR" evidence="7">
    <location>
        <begin position="279"/>
        <end position="312"/>
    </location>
</feature>
<dbReference type="OrthoDB" id="10262026at2759"/>
<dbReference type="Pfam" id="PF07719">
    <property type="entry name" value="TPR_2"/>
    <property type="match status" value="1"/>
</dbReference>
<sequence length="411" mass="48507">LARIYFDRREYRRCAHHLKGCTDQKSLFLRLYAQYMVGSRGGGRRRMVIDRRSFVNERVNIEVAGIVDELESMYKQGELDSFNCYLLGVVLRKQQRNEEALEALLDSLKAYPLNWSAWEELGECLDTFDKANVVLARITDHFTRTAFQCYLAIERFRYFEVVENTVPKIEKLFPTSRFVKSLYISEAYKLQDFNQAEKHCDDVRKRDPYQLEQMDIYSHVLFVKKDRAKLSILARDCEEVDRFRPETCQVLGNYYGLRQDHEKAITYYRRALKLDRQCLSVWTLIGHEYVELGNMHAAIEAYRRAVDIDHNDYSSFFALGQAYEMLRLFHYAITYFQRATAIRPFDARMWKGQASCYENMGEDGAAIKCYQRALAYEADKNETLSKLAFLYKKQKKIDQAMLCYKHIVSCD</sequence>
<feature type="domain" description="Cdc23" evidence="8">
    <location>
        <begin position="1"/>
        <end position="181"/>
    </location>
</feature>
<feature type="non-terminal residue" evidence="9">
    <location>
        <position position="1"/>
    </location>
</feature>
<feature type="repeat" description="TPR" evidence="7">
    <location>
        <begin position="347"/>
        <end position="380"/>
    </location>
</feature>
<keyword evidence="5 7" id="KW-0802">TPR repeat</keyword>
<accession>A0A4V1J1E6</accession>
<dbReference type="GO" id="GO:0051301">
    <property type="term" value="P:cell division"/>
    <property type="evidence" value="ECO:0007669"/>
    <property type="project" value="UniProtKB-KW"/>
</dbReference>
<evidence type="ECO:0000256" key="6">
    <source>
        <dbReference type="ARBA" id="ARBA00023306"/>
    </source>
</evidence>
<evidence type="ECO:0000313" key="10">
    <source>
        <dbReference type="Proteomes" id="UP000278143"/>
    </source>
</evidence>
<evidence type="ECO:0000256" key="1">
    <source>
        <dbReference type="ARBA" id="ARBA00022618"/>
    </source>
</evidence>
<dbReference type="InterPro" id="IPR019734">
    <property type="entry name" value="TPR_rpt"/>
</dbReference>
<reference evidence="10" key="1">
    <citation type="journal article" date="2018" name="Nat. Microbiol.">
        <title>Leveraging single-cell genomics to expand the fungal tree of life.</title>
        <authorList>
            <person name="Ahrendt S.R."/>
            <person name="Quandt C.A."/>
            <person name="Ciobanu D."/>
            <person name="Clum A."/>
            <person name="Salamov A."/>
            <person name="Andreopoulos B."/>
            <person name="Cheng J.F."/>
            <person name="Woyke T."/>
            <person name="Pelin A."/>
            <person name="Henrissat B."/>
            <person name="Reynolds N.K."/>
            <person name="Benny G.L."/>
            <person name="Smith M.E."/>
            <person name="James T.Y."/>
            <person name="Grigoriev I.V."/>
        </authorList>
    </citation>
    <scope>NUCLEOTIDE SEQUENCE [LARGE SCALE GENOMIC DNA]</scope>
    <source>
        <strain evidence="10">Benny S71-1</strain>
    </source>
</reference>
<dbReference type="PROSITE" id="PS50005">
    <property type="entry name" value="TPR"/>
    <property type="match status" value="4"/>
</dbReference>
<dbReference type="InterPro" id="IPR011990">
    <property type="entry name" value="TPR-like_helical_dom_sf"/>
</dbReference>
<dbReference type="Proteomes" id="UP000278143">
    <property type="component" value="Unassembled WGS sequence"/>
</dbReference>
<dbReference type="SUPFAM" id="SSF48452">
    <property type="entry name" value="TPR-like"/>
    <property type="match status" value="3"/>
</dbReference>
<gene>
    <name evidence="9" type="ORF">SYNPS1DRAFT_6360</name>
</gene>
<dbReference type="Pfam" id="PF13414">
    <property type="entry name" value="TPR_11"/>
    <property type="match status" value="1"/>
</dbReference>
<evidence type="ECO:0000256" key="3">
    <source>
        <dbReference type="ARBA" id="ARBA00022776"/>
    </source>
</evidence>
<dbReference type="PANTHER" id="PTHR12558">
    <property type="entry name" value="CELL DIVISION CYCLE 16,23,27"/>
    <property type="match status" value="1"/>
</dbReference>
<feature type="repeat" description="TPR" evidence="7">
    <location>
        <begin position="245"/>
        <end position="278"/>
    </location>
</feature>
<keyword evidence="6" id="KW-0131">Cell cycle</keyword>
<dbReference type="InterPro" id="IPR013105">
    <property type="entry name" value="TPR_2"/>
</dbReference>
<evidence type="ECO:0000256" key="2">
    <source>
        <dbReference type="ARBA" id="ARBA00022737"/>
    </source>
</evidence>
<dbReference type="EMBL" id="KZ990035">
    <property type="protein sequence ID" value="RKP24789.1"/>
    <property type="molecule type" value="Genomic_DNA"/>
</dbReference>
<feature type="non-terminal residue" evidence="9">
    <location>
        <position position="411"/>
    </location>
</feature>
<dbReference type="PANTHER" id="PTHR12558:SF10">
    <property type="entry name" value="CELL DIVISION CYCLE PROTEIN 23 HOMOLOG"/>
    <property type="match status" value="1"/>
</dbReference>
<keyword evidence="10" id="KW-1185">Reference proteome</keyword>
<dbReference type="GO" id="GO:0045842">
    <property type="term" value="P:positive regulation of mitotic metaphase/anaphase transition"/>
    <property type="evidence" value="ECO:0007669"/>
    <property type="project" value="TreeGrafter"/>
</dbReference>
<proteinExistence type="predicted"/>
<organism evidence="9 10">
    <name type="scientific">Syncephalis pseudoplumigaleata</name>
    <dbReference type="NCBI Taxonomy" id="1712513"/>
    <lineage>
        <taxon>Eukaryota</taxon>
        <taxon>Fungi</taxon>
        <taxon>Fungi incertae sedis</taxon>
        <taxon>Zoopagomycota</taxon>
        <taxon>Zoopagomycotina</taxon>
        <taxon>Zoopagomycetes</taxon>
        <taxon>Zoopagales</taxon>
        <taxon>Piptocephalidaceae</taxon>
        <taxon>Syncephalis</taxon>
    </lineage>
</organism>
<evidence type="ECO:0000259" key="8">
    <source>
        <dbReference type="Pfam" id="PF04049"/>
    </source>
</evidence>
<evidence type="ECO:0000313" key="9">
    <source>
        <dbReference type="EMBL" id="RKP24789.1"/>
    </source>
</evidence>
<dbReference type="Pfam" id="PF04049">
    <property type="entry name" value="ANAPC8"/>
    <property type="match status" value="1"/>
</dbReference>
<dbReference type="GO" id="GO:0005680">
    <property type="term" value="C:anaphase-promoting complex"/>
    <property type="evidence" value="ECO:0007669"/>
    <property type="project" value="InterPro"/>
</dbReference>
<keyword evidence="3" id="KW-0498">Mitosis</keyword>
<dbReference type="GO" id="GO:0016567">
    <property type="term" value="P:protein ubiquitination"/>
    <property type="evidence" value="ECO:0007669"/>
    <property type="project" value="TreeGrafter"/>
</dbReference>
<evidence type="ECO:0000256" key="5">
    <source>
        <dbReference type="ARBA" id="ARBA00022803"/>
    </source>
</evidence>